<protein>
    <recommendedName>
        <fullName evidence="3">Lipoprotein</fullName>
    </recommendedName>
</protein>
<accession>A0ABW5UH81</accession>
<organism evidence="1 2">
    <name type="scientific">Sphingobacterium populi</name>
    <dbReference type="NCBI Taxonomy" id="1812824"/>
    <lineage>
        <taxon>Bacteria</taxon>
        <taxon>Pseudomonadati</taxon>
        <taxon>Bacteroidota</taxon>
        <taxon>Sphingobacteriia</taxon>
        <taxon>Sphingobacteriales</taxon>
        <taxon>Sphingobacteriaceae</taxon>
        <taxon>Sphingobacterium</taxon>
    </lineage>
</organism>
<comment type="caution">
    <text evidence="1">The sequence shown here is derived from an EMBL/GenBank/DDBJ whole genome shotgun (WGS) entry which is preliminary data.</text>
</comment>
<dbReference type="PROSITE" id="PS51257">
    <property type="entry name" value="PROKAR_LIPOPROTEIN"/>
    <property type="match status" value="1"/>
</dbReference>
<evidence type="ECO:0000313" key="2">
    <source>
        <dbReference type="Proteomes" id="UP001597418"/>
    </source>
</evidence>
<dbReference type="Proteomes" id="UP001597418">
    <property type="component" value="Unassembled WGS sequence"/>
</dbReference>
<reference evidence="2" key="1">
    <citation type="journal article" date="2019" name="Int. J. Syst. Evol. Microbiol.">
        <title>The Global Catalogue of Microorganisms (GCM) 10K type strain sequencing project: providing services to taxonomists for standard genome sequencing and annotation.</title>
        <authorList>
            <consortium name="The Broad Institute Genomics Platform"/>
            <consortium name="The Broad Institute Genome Sequencing Center for Infectious Disease"/>
            <person name="Wu L."/>
            <person name="Ma J."/>
        </authorList>
    </citation>
    <scope>NUCLEOTIDE SEQUENCE [LARGE SCALE GENOMIC DNA]</scope>
    <source>
        <strain evidence="2">KCTC 42247</strain>
    </source>
</reference>
<keyword evidence="2" id="KW-1185">Reference proteome</keyword>
<dbReference type="RefSeq" id="WP_156472390.1">
    <property type="nucleotide sequence ID" value="NZ_JBHUMB010000014.1"/>
</dbReference>
<name>A0ABW5UH81_9SPHI</name>
<sequence length="194" mass="22168">MMLKTHFYFFIALLLLTSSCRNNTRTNELERRENALSQREKEVAGIMDEYNQLLLMRDSLKYTDSLQVDSIQNKSTWTDQLVGDWESRLVCVSTSCRGYVIGDQRTEHWTFEADSTGLELHIARKAADPKIYLTRASESKNDLTLIDKNANSSKSNSLLSFEDINGKQIRGQKRSSGSDNCELIFSVLLTPRSK</sequence>
<dbReference type="EMBL" id="JBHUMB010000014">
    <property type="protein sequence ID" value="MFD2744491.1"/>
    <property type="molecule type" value="Genomic_DNA"/>
</dbReference>
<evidence type="ECO:0000313" key="1">
    <source>
        <dbReference type="EMBL" id="MFD2744491.1"/>
    </source>
</evidence>
<gene>
    <name evidence="1" type="ORF">ACFSQ6_13925</name>
</gene>
<evidence type="ECO:0008006" key="3">
    <source>
        <dbReference type="Google" id="ProtNLM"/>
    </source>
</evidence>
<proteinExistence type="predicted"/>